<gene>
    <name evidence="3" type="ORF">FE697_017675</name>
</gene>
<keyword evidence="1" id="KW-0418">Kinase</keyword>
<keyword evidence="3" id="KW-0067">ATP-binding</keyword>
<comment type="caution">
    <text evidence="3">The sequence shown here is derived from an EMBL/GenBank/DDBJ whole genome shotgun (WGS) entry which is preliminary data.</text>
</comment>
<dbReference type="Pfam" id="PF13581">
    <property type="entry name" value="HATPase_c_2"/>
    <property type="match status" value="1"/>
</dbReference>
<dbReference type="PANTHER" id="PTHR35526">
    <property type="entry name" value="ANTI-SIGMA-F FACTOR RSBW-RELATED"/>
    <property type="match status" value="1"/>
</dbReference>
<evidence type="ECO:0000313" key="4">
    <source>
        <dbReference type="Proteomes" id="UP000307768"/>
    </source>
</evidence>
<evidence type="ECO:0000259" key="2">
    <source>
        <dbReference type="Pfam" id="PF13581"/>
    </source>
</evidence>
<dbReference type="Gene3D" id="3.30.565.10">
    <property type="entry name" value="Histidine kinase-like ATPase, C-terminal domain"/>
    <property type="match status" value="1"/>
</dbReference>
<organism evidence="3 4">
    <name type="scientific">Mumia zhuanghuii</name>
    <dbReference type="NCBI Taxonomy" id="2585211"/>
    <lineage>
        <taxon>Bacteria</taxon>
        <taxon>Bacillati</taxon>
        <taxon>Actinomycetota</taxon>
        <taxon>Actinomycetes</taxon>
        <taxon>Propionibacteriales</taxon>
        <taxon>Nocardioidaceae</taxon>
        <taxon>Mumia</taxon>
    </lineage>
</organism>
<dbReference type="SUPFAM" id="SSF55874">
    <property type="entry name" value="ATPase domain of HSP90 chaperone/DNA topoisomerase II/histidine kinase"/>
    <property type="match status" value="1"/>
</dbReference>
<sequence>MRDVQRQVPLAPVPESIGIARSTVRAVVAGMDVRVAGDVELLTSELVTNAIRHGGSQIDLEVVLAANCLTVTVHDDGEALPQVGDREVPMEAVSGRGLQLVAQVADSWGVAQVPDRAGKRVWFTMAVDDARSPGPTPLESARTT</sequence>
<proteinExistence type="predicted"/>
<dbReference type="EMBL" id="VDFQ02000006">
    <property type="protein sequence ID" value="KAA1419742.1"/>
    <property type="molecule type" value="Genomic_DNA"/>
</dbReference>
<keyword evidence="1" id="KW-0808">Transferase</keyword>
<dbReference type="PANTHER" id="PTHR35526:SF3">
    <property type="entry name" value="ANTI-SIGMA-F FACTOR RSBW"/>
    <property type="match status" value="1"/>
</dbReference>
<dbReference type="GO" id="GO:0005524">
    <property type="term" value="F:ATP binding"/>
    <property type="evidence" value="ECO:0007669"/>
    <property type="project" value="UniProtKB-KW"/>
</dbReference>
<name>A0A5Q6RNX5_9ACTN</name>
<reference evidence="3 4" key="1">
    <citation type="submission" date="2019-09" db="EMBL/GenBank/DDBJ databases">
        <title>Mumia zhuanghuii sp. nov. isolated from the intestinal contents of plateau pika (Ochotona curzoniae) in the Qinghai-Tibet plateau of China.</title>
        <authorList>
            <person name="Tian Z."/>
        </authorList>
    </citation>
    <scope>NUCLEOTIDE SEQUENCE [LARGE SCALE GENOMIC DNA]</scope>
    <source>
        <strain evidence="4">350</strain>
    </source>
</reference>
<dbReference type="InterPro" id="IPR036890">
    <property type="entry name" value="HATPase_C_sf"/>
</dbReference>
<protein>
    <submittedName>
        <fullName evidence="3">ATP-binding protein</fullName>
    </submittedName>
</protein>
<dbReference type="OrthoDB" id="4251531at2"/>
<dbReference type="InterPro" id="IPR050267">
    <property type="entry name" value="Anti-sigma-factor_SerPK"/>
</dbReference>
<dbReference type="InterPro" id="IPR003594">
    <property type="entry name" value="HATPase_dom"/>
</dbReference>
<accession>A0A5Q6RNX5</accession>
<dbReference type="Proteomes" id="UP000307768">
    <property type="component" value="Unassembled WGS sequence"/>
</dbReference>
<dbReference type="AlphaFoldDB" id="A0A5Q6RNX5"/>
<evidence type="ECO:0000256" key="1">
    <source>
        <dbReference type="ARBA" id="ARBA00022527"/>
    </source>
</evidence>
<dbReference type="RefSeq" id="WP_149770965.1">
    <property type="nucleotide sequence ID" value="NZ_VDFQ02000006.1"/>
</dbReference>
<dbReference type="GO" id="GO:0004674">
    <property type="term" value="F:protein serine/threonine kinase activity"/>
    <property type="evidence" value="ECO:0007669"/>
    <property type="project" value="UniProtKB-KW"/>
</dbReference>
<feature type="domain" description="Histidine kinase/HSP90-like ATPase" evidence="2">
    <location>
        <begin position="14"/>
        <end position="124"/>
    </location>
</feature>
<keyword evidence="1" id="KW-0723">Serine/threonine-protein kinase</keyword>
<keyword evidence="3" id="KW-0547">Nucleotide-binding</keyword>
<evidence type="ECO:0000313" key="3">
    <source>
        <dbReference type="EMBL" id="KAA1419742.1"/>
    </source>
</evidence>
<dbReference type="CDD" id="cd16936">
    <property type="entry name" value="HATPase_RsbW-like"/>
    <property type="match status" value="1"/>
</dbReference>